<dbReference type="PANTHER" id="PTHR42681">
    <property type="entry name" value="MALONYL-COA-ACYL CARRIER PROTEIN TRANSACYLASE, MITOCHONDRIAL"/>
    <property type="match status" value="1"/>
</dbReference>
<comment type="similarity">
    <text evidence="4">Belongs to the fabD family.</text>
</comment>
<gene>
    <name evidence="7" type="ORF">BN146_08495</name>
</gene>
<dbReference type="OrthoDB" id="9805460at2"/>
<name>K0NXP5_9LACO</name>
<evidence type="ECO:0000256" key="2">
    <source>
        <dbReference type="ARBA" id="ARBA00023315"/>
    </source>
</evidence>
<dbReference type="EC" id="2.3.1.39" evidence="4"/>
<accession>K0NXP5</accession>
<dbReference type="InterPro" id="IPR014043">
    <property type="entry name" value="Acyl_transferase_dom"/>
</dbReference>
<comment type="caution">
    <text evidence="7">The sequence shown here is derived from an EMBL/GenBank/DDBJ whole genome shotgun (WGS) entry which is preliminary data.</text>
</comment>
<dbReference type="SUPFAM" id="SSF55048">
    <property type="entry name" value="Probable ACP-binding domain of malonyl-CoA ACP transacylase"/>
    <property type="match status" value="1"/>
</dbReference>
<dbReference type="Pfam" id="PF00698">
    <property type="entry name" value="Acyl_transf_1"/>
    <property type="match status" value="1"/>
</dbReference>
<evidence type="ECO:0000259" key="6">
    <source>
        <dbReference type="SMART" id="SM00827"/>
    </source>
</evidence>
<keyword evidence="2 4" id="KW-0012">Acyltransferase</keyword>
<protein>
    <recommendedName>
        <fullName evidence="4">Malonyl CoA-acyl carrier protein transacylase</fullName>
        <ecNumber evidence="4">2.3.1.39</ecNumber>
    </recommendedName>
</protein>
<dbReference type="GO" id="GO:0004314">
    <property type="term" value="F:[acyl-carrier-protein] S-malonyltransferase activity"/>
    <property type="evidence" value="ECO:0007669"/>
    <property type="project" value="UniProtKB-EC"/>
</dbReference>
<dbReference type="SUPFAM" id="SSF52151">
    <property type="entry name" value="FabD/lysophospholipase-like"/>
    <property type="match status" value="1"/>
</dbReference>
<keyword evidence="1 4" id="KW-0808">Transferase</keyword>
<sequence>MTREKFAVLFSGQGAQATGMGLDLLEDPLFAETITKASEASKLDLVAVFKNEHGELDQTRYVQPSLVAFEAGIWQMLMRDTDLDVAGMSGLSLGEYGAVIASGALDLETGIALTSDRASYMQADCEKIASSMAALVKPKLDELKKLLGDLESAGKQVYFCNFNSPKQVVIGGTKDDLAQALDLIKEQSLAKRAVDLDVAGAFHTPLFLESAKKMQDRLSGVAFNQPQYPVYSNTIIQPFTAGNLAEILEVQLMEPTNFGDCLAKMQAETGFTQTLEIGPGKTLSSFAKSLDRSLGKFHIGSMADYQDYLESYQNGFEG</sequence>
<reference evidence="7 8" key="1">
    <citation type="submission" date="2012-08" db="EMBL/GenBank/DDBJ databases">
        <title>Draft Genome Sequences of Lactobacillus equicursoris CIP 110162T, isolated from thoroughbred racehorse feces and Lactobacillus sp. CRBIP 24.137 isolated from urine of human.</title>
        <authorList>
            <person name="Cousin S."/>
            <person name="Loux V."/>
            <person name="Ma L."/>
            <person name="Creno S."/>
            <person name="Clermont D."/>
            <person name="Bizet C."/>
            <person name="Bouchier C."/>
        </authorList>
    </citation>
    <scope>NUCLEOTIDE SEQUENCE [LARGE SCALE GENOMIC DNA]</scope>
    <source>
        <strain evidence="7 8">66c</strain>
    </source>
</reference>
<dbReference type="GO" id="GO:0005829">
    <property type="term" value="C:cytosol"/>
    <property type="evidence" value="ECO:0007669"/>
    <property type="project" value="TreeGrafter"/>
</dbReference>
<dbReference type="Gene3D" id="3.30.70.250">
    <property type="entry name" value="Malonyl-CoA ACP transacylase, ACP-binding"/>
    <property type="match status" value="1"/>
</dbReference>
<comment type="catalytic activity">
    <reaction evidence="3 4">
        <text>holo-[ACP] + malonyl-CoA = malonyl-[ACP] + CoA</text>
        <dbReference type="Rhea" id="RHEA:41792"/>
        <dbReference type="Rhea" id="RHEA-COMP:9623"/>
        <dbReference type="Rhea" id="RHEA-COMP:9685"/>
        <dbReference type="ChEBI" id="CHEBI:57287"/>
        <dbReference type="ChEBI" id="CHEBI:57384"/>
        <dbReference type="ChEBI" id="CHEBI:64479"/>
        <dbReference type="ChEBI" id="CHEBI:78449"/>
        <dbReference type="EC" id="2.3.1.39"/>
    </reaction>
</comment>
<dbReference type="AlphaFoldDB" id="K0NXP5"/>
<dbReference type="SMART" id="SM00827">
    <property type="entry name" value="PKS_AT"/>
    <property type="match status" value="1"/>
</dbReference>
<evidence type="ECO:0000256" key="4">
    <source>
        <dbReference type="PIRNR" id="PIRNR000446"/>
    </source>
</evidence>
<dbReference type="InterPro" id="IPR024925">
    <property type="entry name" value="Malonyl_CoA-ACP_transAc"/>
</dbReference>
<evidence type="ECO:0000256" key="1">
    <source>
        <dbReference type="ARBA" id="ARBA00022679"/>
    </source>
</evidence>
<feature type="domain" description="Malonyl-CoA:ACP transacylase (MAT)" evidence="6">
    <location>
        <begin position="9"/>
        <end position="304"/>
    </location>
</feature>
<feature type="active site" evidence="5">
    <location>
        <position position="203"/>
    </location>
</feature>
<evidence type="ECO:0000313" key="8">
    <source>
        <dbReference type="Proteomes" id="UP000009325"/>
    </source>
</evidence>
<dbReference type="InterPro" id="IPR016036">
    <property type="entry name" value="Malonyl_transacylase_ACP-bd"/>
</dbReference>
<dbReference type="EMBL" id="CALZ01000127">
    <property type="protein sequence ID" value="CCK84260.1"/>
    <property type="molecule type" value="Genomic_DNA"/>
</dbReference>
<dbReference type="PIRSF" id="PIRSF000446">
    <property type="entry name" value="Mct"/>
    <property type="match status" value="1"/>
</dbReference>
<dbReference type="PANTHER" id="PTHR42681:SF1">
    <property type="entry name" value="MALONYL-COA-ACYL CARRIER PROTEIN TRANSACYLASE, MITOCHONDRIAL"/>
    <property type="match status" value="1"/>
</dbReference>
<dbReference type="RefSeq" id="WP_009558421.1">
    <property type="nucleotide sequence ID" value="NZ_CALZ01000127.1"/>
</dbReference>
<dbReference type="Proteomes" id="UP000009325">
    <property type="component" value="Unassembled WGS sequence"/>
</dbReference>
<organism evidence="7 8">
    <name type="scientific">Lactobacillus equicursoris 66c</name>
    <dbReference type="NCBI Taxonomy" id="872326"/>
    <lineage>
        <taxon>Bacteria</taxon>
        <taxon>Bacillati</taxon>
        <taxon>Bacillota</taxon>
        <taxon>Bacilli</taxon>
        <taxon>Lactobacillales</taxon>
        <taxon>Lactobacillaceae</taxon>
        <taxon>Lactobacillus</taxon>
    </lineage>
</organism>
<evidence type="ECO:0000256" key="3">
    <source>
        <dbReference type="ARBA" id="ARBA00048462"/>
    </source>
</evidence>
<dbReference type="GO" id="GO:0006633">
    <property type="term" value="P:fatty acid biosynthetic process"/>
    <property type="evidence" value="ECO:0007669"/>
    <property type="project" value="TreeGrafter"/>
</dbReference>
<evidence type="ECO:0000313" key="7">
    <source>
        <dbReference type="EMBL" id="CCK84260.1"/>
    </source>
</evidence>
<feature type="active site" evidence="5">
    <location>
        <position position="92"/>
    </location>
</feature>
<dbReference type="InterPro" id="IPR016035">
    <property type="entry name" value="Acyl_Trfase/lysoPLipase"/>
</dbReference>
<dbReference type="InterPro" id="IPR050858">
    <property type="entry name" value="Mal-CoA-ACP_Trans/PKS_FabD"/>
</dbReference>
<proteinExistence type="inferred from homology"/>
<dbReference type="Gene3D" id="3.40.366.10">
    <property type="entry name" value="Malonyl-Coenzyme A Acyl Carrier Protein, domain 2"/>
    <property type="match status" value="1"/>
</dbReference>
<dbReference type="InterPro" id="IPR001227">
    <property type="entry name" value="Ac_transferase_dom_sf"/>
</dbReference>
<evidence type="ECO:0000256" key="5">
    <source>
        <dbReference type="PIRSR" id="PIRSR000446-1"/>
    </source>
</evidence>